<sequence length="97" mass="11405">MVNGQDEQQDGEDGSYITCYMKDEQNVTAEQARQHVVDMILHEWRNLNQECFRLNHFSAACFKRSSLNLARMVPLMYTYDENQRLPLLEECIRGTLC</sequence>
<dbReference type="AlphaFoldDB" id="A0AAE2BHY3"/>
<reference evidence="1" key="2">
    <citation type="journal article" date="2024" name="Plant">
        <title>Genomic evolution and insights into agronomic trait innovations of Sesamum species.</title>
        <authorList>
            <person name="Miao H."/>
            <person name="Wang L."/>
            <person name="Qu L."/>
            <person name="Liu H."/>
            <person name="Sun Y."/>
            <person name="Le M."/>
            <person name="Wang Q."/>
            <person name="Wei S."/>
            <person name="Zheng Y."/>
            <person name="Lin W."/>
            <person name="Duan Y."/>
            <person name="Cao H."/>
            <person name="Xiong S."/>
            <person name="Wang X."/>
            <person name="Wei L."/>
            <person name="Li C."/>
            <person name="Ma Q."/>
            <person name="Ju M."/>
            <person name="Zhao R."/>
            <person name="Li G."/>
            <person name="Mu C."/>
            <person name="Tian Q."/>
            <person name="Mei H."/>
            <person name="Zhang T."/>
            <person name="Gao T."/>
            <person name="Zhang H."/>
        </authorList>
    </citation>
    <scope>NUCLEOTIDE SEQUENCE</scope>
    <source>
        <strain evidence="1">K16</strain>
    </source>
</reference>
<keyword evidence="2" id="KW-1185">Reference proteome</keyword>
<evidence type="ECO:0000313" key="2">
    <source>
        <dbReference type="Proteomes" id="UP001289374"/>
    </source>
</evidence>
<dbReference type="SUPFAM" id="SSF48576">
    <property type="entry name" value="Terpenoid synthases"/>
    <property type="match status" value="1"/>
</dbReference>
<dbReference type="InterPro" id="IPR008949">
    <property type="entry name" value="Isoprenoid_synthase_dom_sf"/>
</dbReference>
<dbReference type="Gene3D" id="1.10.600.10">
    <property type="entry name" value="Farnesyl Diphosphate Synthase"/>
    <property type="match status" value="1"/>
</dbReference>
<evidence type="ECO:0000313" key="1">
    <source>
        <dbReference type="EMBL" id="KAK4386058.1"/>
    </source>
</evidence>
<name>A0AAE2BHY3_9LAMI</name>
<reference evidence="1" key="1">
    <citation type="submission" date="2020-06" db="EMBL/GenBank/DDBJ databases">
        <authorList>
            <person name="Li T."/>
            <person name="Hu X."/>
            <person name="Zhang T."/>
            <person name="Song X."/>
            <person name="Zhang H."/>
            <person name="Dai N."/>
            <person name="Sheng W."/>
            <person name="Hou X."/>
            <person name="Wei L."/>
        </authorList>
    </citation>
    <scope>NUCLEOTIDE SEQUENCE</scope>
    <source>
        <strain evidence="1">K16</strain>
        <tissue evidence="1">Leaf</tissue>
    </source>
</reference>
<comment type="caution">
    <text evidence="1">The sequence shown here is derived from an EMBL/GenBank/DDBJ whole genome shotgun (WGS) entry which is preliminary data.</text>
</comment>
<proteinExistence type="predicted"/>
<accession>A0AAE2BHY3</accession>
<dbReference type="EMBL" id="JACGWL010000015">
    <property type="protein sequence ID" value="KAK4386058.1"/>
    <property type="molecule type" value="Genomic_DNA"/>
</dbReference>
<dbReference type="Pfam" id="PF19086">
    <property type="entry name" value="Terpene_syn_C_2"/>
    <property type="match status" value="1"/>
</dbReference>
<gene>
    <name evidence="1" type="ORF">Sango_2476400</name>
</gene>
<protein>
    <submittedName>
        <fullName evidence="1">Tricyclene synthase Oc15, chloroplastic</fullName>
    </submittedName>
</protein>
<organism evidence="1 2">
    <name type="scientific">Sesamum angolense</name>
    <dbReference type="NCBI Taxonomy" id="2727404"/>
    <lineage>
        <taxon>Eukaryota</taxon>
        <taxon>Viridiplantae</taxon>
        <taxon>Streptophyta</taxon>
        <taxon>Embryophyta</taxon>
        <taxon>Tracheophyta</taxon>
        <taxon>Spermatophyta</taxon>
        <taxon>Magnoliopsida</taxon>
        <taxon>eudicotyledons</taxon>
        <taxon>Gunneridae</taxon>
        <taxon>Pentapetalae</taxon>
        <taxon>asterids</taxon>
        <taxon>lamiids</taxon>
        <taxon>Lamiales</taxon>
        <taxon>Pedaliaceae</taxon>
        <taxon>Sesamum</taxon>
    </lineage>
</organism>
<dbReference type="Proteomes" id="UP001289374">
    <property type="component" value="Unassembled WGS sequence"/>
</dbReference>